<dbReference type="Pfam" id="PF00076">
    <property type="entry name" value="RRM_1"/>
    <property type="match status" value="1"/>
</dbReference>
<feature type="compositionally biased region" description="Polar residues" evidence="2">
    <location>
        <begin position="843"/>
        <end position="854"/>
    </location>
</feature>
<dbReference type="SMART" id="SM00360">
    <property type="entry name" value="RRM"/>
    <property type="match status" value="1"/>
</dbReference>
<sequence length="1218" mass="133585">MASAEQPLKKRKHYDTLPESPPPPPPPPPPVEPSEEAPPPPSPPQSPQTLPRPSTPPPPPPLSQDEVVAKRRNKDEVRAVFECYRRIKLCLSKKEGAFIHDLEPSFFALITASRGSLSAQRIAADVIPRYACHCPTALEAAAKVVIDMYNWSSTLINRGQDSDGVAFETARACIFGLADICCAASSVAPRSGVTRGICSAVFQNALSFFISLLEGKDTLQVLDKSFLKMQDSPEEFSKLKQKVLDEDDSSLTKLSKFHAVCILWIFFSCPKHMLAACLELLGSATKEGASEQGQRFLSLVTRNVFVDEAVCLLDNVNGGPKSGFRGNEVDEETVTDVNRVADGDSSIPKSCLLTLVLDKDPSLQKWMSCKYKKLLDLPATASLEITAVLLGILEKFVQQTDLEDYQVDSDEDRSDTSIYTNRNYVVPRISEERDNIGEASGRAASMKGQTVWCFDGDPTAMDIVAASTRLWVGYIAPDVPESHIRFQSERFGPIERFVFFPVKGFAFVEYRRIIDAIKARHYLPLNFPCRVKFMDTGFGTRGAMNGVAVGSSSHIYVGSISSLWAKDEILHESRKVTCKGPAALTDLSCECALLMEFETPEEATSVMLHLRQFRRERSNYNPHFSPGTVNAGIGHTYMDGSRPASAPSLPDHKFNIPTNVSHGISGSPHARTLSAGSPHARTLPVSPADSSRTRMSQLSSFLASLCTKYNINQNIGLHEHYMTGAGNSYAPSMRDEDTVPSSTLWITIPWSSSPFLTDDELMTICNLAIGGSGSILRLTQANMQMPCGWFVECSSADGAVSVLKNLRGCPGLFFQVEFSKSGNQTAVPSSVKPEGNSMELVSPKTNSQNHSSEISCAPPSQPTWHFPGSRDMSEVGARKTNGYDNVSLDPHQGGSILILTKSFCFCMTHIHAGTQGPSIPPPQQIQSAPFIRPVYVPPNGPWDLRGINNPLPPNHYTPGVMPNNHLPFAPASVTPLAHIQGTPMHPYGQMMPPPVMAPPLASLPHPQLEIQPPPPQLEIQPPPPHLPSPPPLPQTQPPMVPPPPGSPPPPPSPLPAQDAVSMECSGHTLQYQWQGSLCKSGVNYCTIYAWREDSDVCKYTNGTSEPFEWPTRLDMTKRTDIRHVKSTFAATPPNRREVCRLIPSSQSEHKRFQDFVTYLKQRDCAGVIKIPAAKSMWARLLFILPYSPETCTLLSIPPHPSDCLIALVLPKEMNFDWA</sequence>
<dbReference type="InterPro" id="IPR012677">
    <property type="entry name" value="Nucleotide-bd_a/b_plait_sf"/>
</dbReference>
<keyword evidence="1" id="KW-0694">RNA-binding</keyword>
<feature type="region of interest" description="Disordered" evidence="2">
    <location>
        <begin position="665"/>
        <end position="691"/>
    </location>
</feature>
<dbReference type="PANTHER" id="PTHR21494:SF2">
    <property type="entry name" value="NUCLEIC ACID BINDING PROTEIN"/>
    <property type="match status" value="1"/>
</dbReference>
<feature type="region of interest" description="Disordered" evidence="2">
    <location>
        <begin position="824"/>
        <end position="868"/>
    </location>
</feature>
<feature type="compositionally biased region" description="Pro residues" evidence="2">
    <location>
        <begin position="19"/>
        <end position="46"/>
    </location>
</feature>
<evidence type="ECO:0000313" key="5">
    <source>
        <dbReference type="Proteomes" id="UP001341840"/>
    </source>
</evidence>
<feature type="region of interest" description="Disordered" evidence="2">
    <location>
        <begin position="998"/>
        <end position="1059"/>
    </location>
</feature>
<dbReference type="InterPro" id="IPR052586">
    <property type="entry name" value="ASCC2"/>
</dbReference>
<dbReference type="InterPro" id="IPR035979">
    <property type="entry name" value="RBD_domain_sf"/>
</dbReference>
<dbReference type="InterPro" id="IPR012921">
    <property type="entry name" value="SPOC_C"/>
</dbReference>
<accession>A0ABU6RC92</accession>
<proteinExistence type="predicted"/>
<evidence type="ECO:0000256" key="2">
    <source>
        <dbReference type="SAM" id="MobiDB-lite"/>
    </source>
</evidence>
<dbReference type="EMBL" id="JASCZI010030341">
    <property type="protein sequence ID" value="MED6121545.1"/>
    <property type="molecule type" value="Genomic_DNA"/>
</dbReference>
<dbReference type="SUPFAM" id="SSF54928">
    <property type="entry name" value="RNA-binding domain, RBD"/>
    <property type="match status" value="1"/>
</dbReference>
<feature type="compositionally biased region" description="Low complexity" evidence="2">
    <location>
        <begin position="998"/>
        <end position="1010"/>
    </location>
</feature>
<evidence type="ECO:0000259" key="3">
    <source>
        <dbReference type="PROSITE" id="PS50102"/>
    </source>
</evidence>
<dbReference type="CDD" id="cd21546">
    <property type="entry name" value="SPOC_FPA-like"/>
    <property type="match status" value="1"/>
</dbReference>
<evidence type="ECO:0000256" key="1">
    <source>
        <dbReference type="PROSITE-ProRule" id="PRU00176"/>
    </source>
</evidence>
<gene>
    <name evidence="4" type="ORF">PIB30_031200</name>
</gene>
<comment type="caution">
    <text evidence="4">The sequence shown here is derived from an EMBL/GenBank/DDBJ whole genome shotgun (WGS) entry which is preliminary data.</text>
</comment>
<feature type="region of interest" description="Disordered" evidence="2">
    <location>
        <begin position="1"/>
        <end position="70"/>
    </location>
</feature>
<feature type="compositionally biased region" description="Pro residues" evidence="2">
    <location>
        <begin position="1011"/>
        <end position="1054"/>
    </location>
</feature>
<dbReference type="Pfam" id="PF07744">
    <property type="entry name" value="SPOC"/>
    <property type="match status" value="1"/>
</dbReference>
<dbReference type="Gene3D" id="3.30.70.330">
    <property type="match status" value="1"/>
</dbReference>
<dbReference type="Proteomes" id="UP001341840">
    <property type="component" value="Unassembled WGS sequence"/>
</dbReference>
<name>A0ABU6RC92_9FABA</name>
<feature type="compositionally biased region" description="Pro residues" evidence="2">
    <location>
        <begin position="53"/>
        <end position="62"/>
    </location>
</feature>
<keyword evidence="5" id="KW-1185">Reference proteome</keyword>
<dbReference type="PANTHER" id="PTHR21494">
    <property type="entry name" value="ACTIVATING SIGNAL COINTEGRATOR 1 COMPLEX SUBUNIT 2 ASC-1 COMPLEX SUBUNIT P100"/>
    <property type="match status" value="1"/>
</dbReference>
<dbReference type="InterPro" id="IPR000504">
    <property type="entry name" value="RRM_dom"/>
</dbReference>
<evidence type="ECO:0000313" key="4">
    <source>
        <dbReference type="EMBL" id="MED6121545.1"/>
    </source>
</evidence>
<feature type="domain" description="RRM" evidence="3">
    <location>
        <begin position="468"/>
        <end position="562"/>
    </location>
</feature>
<dbReference type="PROSITE" id="PS50102">
    <property type="entry name" value="RRM"/>
    <property type="match status" value="1"/>
</dbReference>
<reference evidence="4 5" key="1">
    <citation type="journal article" date="2023" name="Plants (Basel)">
        <title>Bridging the Gap: Combining Genomics and Transcriptomics Approaches to Understand Stylosanthes scabra, an Orphan Legume from the Brazilian Caatinga.</title>
        <authorList>
            <person name="Ferreira-Neto J.R.C."/>
            <person name="da Silva M.D."/>
            <person name="Binneck E."/>
            <person name="de Melo N.F."/>
            <person name="da Silva R.H."/>
            <person name="de Melo A.L.T.M."/>
            <person name="Pandolfi V."/>
            <person name="Bustamante F.O."/>
            <person name="Brasileiro-Vidal A.C."/>
            <person name="Benko-Iseppon A.M."/>
        </authorList>
    </citation>
    <scope>NUCLEOTIDE SEQUENCE [LARGE SCALE GENOMIC DNA]</scope>
    <source>
        <tissue evidence="4">Leaves</tissue>
    </source>
</reference>
<organism evidence="4 5">
    <name type="scientific">Stylosanthes scabra</name>
    <dbReference type="NCBI Taxonomy" id="79078"/>
    <lineage>
        <taxon>Eukaryota</taxon>
        <taxon>Viridiplantae</taxon>
        <taxon>Streptophyta</taxon>
        <taxon>Embryophyta</taxon>
        <taxon>Tracheophyta</taxon>
        <taxon>Spermatophyta</taxon>
        <taxon>Magnoliopsida</taxon>
        <taxon>eudicotyledons</taxon>
        <taxon>Gunneridae</taxon>
        <taxon>Pentapetalae</taxon>
        <taxon>rosids</taxon>
        <taxon>fabids</taxon>
        <taxon>Fabales</taxon>
        <taxon>Fabaceae</taxon>
        <taxon>Papilionoideae</taxon>
        <taxon>50 kb inversion clade</taxon>
        <taxon>dalbergioids sensu lato</taxon>
        <taxon>Dalbergieae</taxon>
        <taxon>Pterocarpus clade</taxon>
        <taxon>Stylosanthes</taxon>
    </lineage>
</organism>
<protein>
    <recommendedName>
        <fullName evidence="3">RRM domain-containing protein</fullName>
    </recommendedName>
</protein>